<evidence type="ECO:0000256" key="2">
    <source>
        <dbReference type="ARBA" id="ARBA00022598"/>
    </source>
</evidence>
<evidence type="ECO:0000256" key="4">
    <source>
        <dbReference type="ARBA" id="ARBA00022840"/>
    </source>
</evidence>
<dbReference type="Gene3D" id="3.40.50.12780">
    <property type="entry name" value="N-terminal domain of ligase-like"/>
    <property type="match status" value="1"/>
</dbReference>
<keyword evidence="4" id="KW-0067">ATP-binding</keyword>
<dbReference type="InterPro" id="IPR020845">
    <property type="entry name" value="AMP-binding_CS"/>
</dbReference>
<dbReference type="Gene3D" id="3.30.300.30">
    <property type="match status" value="1"/>
</dbReference>
<keyword evidence="2 7" id="KW-0436">Ligase</keyword>
<evidence type="ECO:0000259" key="6">
    <source>
        <dbReference type="Pfam" id="PF16177"/>
    </source>
</evidence>
<dbReference type="InterPro" id="IPR032387">
    <property type="entry name" value="ACAS_N"/>
</dbReference>
<comment type="similarity">
    <text evidence="1">Belongs to the ATP-dependent AMP-binding enzyme family.</text>
</comment>
<reference evidence="7 8" key="1">
    <citation type="submission" date="2021-03" db="EMBL/GenBank/DDBJ databases">
        <authorList>
            <person name="Peeters C."/>
        </authorList>
    </citation>
    <scope>NUCLEOTIDE SEQUENCE [LARGE SCALE GENOMIC DNA]</scope>
    <source>
        <strain evidence="7 8">LMG 26411</strain>
    </source>
</reference>
<dbReference type="SUPFAM" id="SSF56801">
    <property type="entry name" value="Acetyl-CoA synthetase-like"/>
    <property type="match status" value="1"/>
</dbReference>
<proteinExistence type="inferred from homology"/>
<evidence type="ECO:0000256" key="1">
    <source>
        <dbReference type="ARBA" id="ARBA00006432"/>
    </source>
</evidence>
<dbReference type="InterPro" id="IPR042099">
    <property type="entry name" value="ANL_N_sf"/>
</dbReference>
<keyword evidence="3" id="KW-0547">Nucleotide-binding</keyword>
<dbReference type="Proteomes" id="UP000672657">
    <property type="component" value="Unassembled WGS sequence"/>
</dbReference>
<accession>A0ABM8TQH4</accession>
<dbReference type="Pfam" id="PF00501">
    <property type="entry name" value="AMP-binding"/>
    <property type="match status" value="1"/>
</dbReference>
<keyword evidence="8" id="KW-1185">Reference proteome</keyword>
<protein>
    <submittedName>
        <fullName evidence="7">Acetyl-coenzyme A synthetase</fullName>
        <ecNumber evidence="7">6.2.1.1</ecNumber>
    </submittedName>
</protein>
<evidence type="ECO:0000259" key="5">
    <source>
        <dbReference type="Pfam" id="PF00501"/>
    </source>
</evidence>
<dbReference type="GO" id="GO:0003987">
    <property type="term" value="F:acetate-CoA ligase activity"/>
    <property type="evidence" value="ECO:0007669"/>
    <property type="project" value="UniProtKB-EC"/>
</dbReference>
<dbReference type="PANTHER" id="PTHR42921:SF1">
    <property type="entry name" value="ACETOACETYL-COA SYNTHETASE"/>
    <property type="match status" value="1"/>
</dbReference>
<dbReference type="EMBL" id="CAJPVI010000045">
    <property type="protein sequence ID" value="CAG2158149.1"/>
    <property type="molecule type" value="Genomic_DNA"/>
</dbReference>
<dbReference type="RefSeq" id="WP_211956708.1">
    <property type="nucleotide sequence ID" value="NZ_CAJPVI010000045.1"/>
</dbReference>
<feature type="domain" description="Acetyl-coenzyme A synthetase N-terminal" evidence="6">
    <location>
        <begin position="46"/>
        <end position="100"/>
    </location>
</feature>
<evidence type="ECO:0000256" key="3">
    <source>
        <dbReference type="ARBA" id="ARBA00022741"/>
    </source>
</evidence>
<feature type="domain" description="AMP-dependent synthetase/ligase" evidence="5">
    <location>
        <begin position="104"/>
        <end position="488"/>
    </location>
</feature>
<dbReference type="PROSITE" id="PS00455">
    <property type="entry name" value="AMP_BINDING"/>
    <property type="match status" value="1"/>
</dbReference>
<organism evidence="7 8">
    <name type="scientific">Cupriavidus numazuensis</name>
    <dbReference type="NCBI Taxonomy" id="221992"/>
    <lineage>
        <taxon>Bacteria</taxon>
        <taxon>Pseudomonadati</taxon>
        <taxon>Pseudomonadota</taxon>
        <taxon>Betaproteobacteria</taxon>
        <taxon>Burkholderiales</taxon>
        <taxon>Burkholderiaceae</taxon>
        <taxon>Cupriavidus</taxon>
    </lineage>
</organism>
<dbReference type="NCBIfam" id="NF002937">
    <property type="entry name" value="PRK03584.1"/>
    <property type="match status" value="1"/>
</dbReference>
<gene>
    <name evidence="7" type="primary">acsA_3</name>
    <name evidence="7" type="ORF">LMG26411_05852</name>
</gene>
<comment type="caution">
    <text evidence="7">The sequence shown here is derived from an EMBL/GenBank/DDBJ whole genome shotgun (WGS) entry which is preliminary data.</text>
</comment>
<dbReference type="NCBIfam" id="TIGR01217">
    <property type="entry name" value="ac_ac_CoA_syn"/>
    <property type="match status" value="1"/>
</dbReference>
<sequence>MSTETIKAVNEGDILWQPSADMVEGAQITHYIHWLRSEYDKSFDSYSDLHAWSVDKNGEFWDSIWRYFEIISDTPYTAVVQGEISRAAWFEGAKVNYAEHVLRAAKHGGDEPAILGLKEGGDITSMTWFELASNVRKLASSMRSMGIGSGDRVAAYLPNSPEAVIALLATVAIGAIWSSTAPEFGTGAVVDRLAQIAPKLIFVADGYRFNGNQHDRRQAVEEIIKALPSLEQVVLVPQLNLNVGSPNTQGKPSRRTFDELMQGEPVGENEFVFERVPHDHPLWVLYSSGTTGLPKAIMHSHVGMLVSHYVVNNLHLNLSTESRLFFYTTTGWMMFNSVVSALLCGSSIITYDGSPTYPSGAALWRLASETRATVFGASPTYIQVMDQMSVRPKDEFDLSALELILLSGSPAQPEHFAWFHDNVKSDLWVGSSSGGTDICGAIVGALPTLPVRAGRIQCPILGIDVHAFDSENRSVVDEVGELVIASPAPCMPLGFWNDERRDRYVSAYFKDIPGVWRHGDFIQISSDLSSNILGRSDSTLNRHGVRIGTAEIYRCVEKVDGVRDSLVVALERSPGHYTMELFIALMPGWIFDQYLVNAIKAALRSNCSPRHVPDVIHPVQAIPYTLSGKKMEVPVRRILQGEPVSKVASVDAMKDPRAIDEFVKFKV</sequence>
<dbReference type="EC" id="6.2.1.1" evidence="7"/>
<name>A0ABM8TQH4_9BURK</name>
<evidence type="ECO:0000313" key="7">
    <source>
        <dbReference type="EMBL" id="CAG2158149.1"/>
    </source>
</evidence>
<evidence type="ECO:0000313" key="8">
    <source>
        <dbReference type="Proteomes" id="UP000672657"/>
    </source>
</evidence>
<dbReference type="InterPro" id="IPR005914">
    <property type="entry name" value="Acac_CoA_synth"/>
</dbReference>
<dbReference type="InterPro" id="IPR045851">
    <property type="entry name" value="AMP-bd_C_sf"/>
</dbReference>
<dbReference type="InterPro" id="IPR000873">
    <property type="entry name" value="AMP-dep_synth/lig_dom"/>
</dbReference>
<dbReference type="PANTHER" id="PTHR42921">
    <property type="entry name" value="ACETOACETYL-COA SYNTHETASE"/>
    <property type="match status" value="1"/>
</dbReference>
<dbReference type="Pfam" id="PF16177">
    <property type="entry name" value="ACAS_N"/>
    <property type="match status" value="1"/>
</dbReference>